<dbReference type="Proteomes" id="UP000295818">
    <property type="component" value="Unassembled WGS sequence"/>
</dbReference>
<dbReference type="Gene3D" id="3.10.180.10">
    <property type="entry name" value="2,3-Dihydroxybiphenyl 1,2-Dioxygenase, domain 1"/>
    <property type="match status" value="1"/>
</dbReference>
<dbReference type="EMBL" id="SLWM01000001">
    <property type="protein sequence ID" value="TCO31783.1"/>
    <property type="molecule type" value="Genomic_DNA"/>
</dbReference>
<protein>
    <submittedName>
        <fullName evidence="2">Enzyme related to lactoylglutathione lyase</fullName>
    </submittedName>
</protein>
<gene>
    <name evidence="2" type="ORF">EV644_101426</name>
</gene>
<keyword evidence="3" id="KW-1185">Reference proteome</keyword>
<feature type="domain" description="VOC" evidence="1">
    <location>
        <begin position="19"/>
        <end position="132"/>
    </location>
</feature>
<name>A0ABY2BUT0_9ACTN</name>
<sequence length="135" mass="14931">MTDSRPGASRDAPRIAYDGRLVCALEVTDLERSLDWYQQALGFEVVHRLDAWGWAELSTHLPGVGIGLGEVEQPHIEGGPAITFGVTDIDSARRHLESLDTRFDGETRLVADEVRLATFYDPDGNTFMLSERVAS</sequence>
<keyword evidence="2" id="KW-0456">Lyase</keyword>
<evidence type="ECO:0000259" key="1">
    <source>
        <dbReference type="PROSITE" id="PS51819"/>
    </source>
</evidence>
<evidence type="ECO:0000313" key="2">
    <source>
        <dbReference type="EMBL" id="TCO31783.1"/>
    </source>
</evidence>
<proteinExistence type="predicted"/>
<dbReference type="InterPro" id="IPR004360">
    <property type="entry name" value="Glyas_Fos-R_dOase_dom"/>
</dbReference>
<dbReference type="GO" id="GO:0016829">
    <property type="term" value="F:lyase activity"/>
    <property type="evidence" value="ECO:0007669"/>
    <property type="project" value="UniProtKB-KW"/>
</dbReference>
<dbReference type="PROSITE" id="PS51819">
    <property type="entry name" value="VOC"/>
    <property type="match status" value="1"/>
</dbReference>
<dbReference type="Pfam" id="PF00903">
    <property type="entry name" value="Glyoxalase"/>
    <property type="match status" value="1"/>
</dbReference>
<dbReference type="SUPFAM" id="SSF54593">
    <property type="entry name" value="Glyoxalase/Bleomycin resistance protein/Dihydroxybiphenyl dioxygenase"/>
    <property type="match status" value="1"/>
</dbReference>
<dbReference type="InterPro" id="IPR037523">
    <property type="entry name" value="VOC_core"/>
</dbReference>
<organism evidence="2 3">
    <name type="scientific">Kribbella orskensis</name>
    <dbReference type="NCBI Taxonomy" id="2512216"/>
    <lineage>
        <taxon>Bacteria</taxon>
        <taxon>Bacillati</taxon>
        <taxon>Actinomycetota</taxon>
        <taxon>Actinomycetes</taxon>
        <taxon>Propionibacteriales</taxon>
        <taxon>Kribbellaceae</taxon>
        <taxon>Kribbella</taxon>
    </lineage>
</organism>
<evidence type="ECO:0000313" key="3">
    <source>
        <dbReference type="Proteomes" id="UP000295818"/>
    </source>
</evidence>
<dbReference type="InterPro" id="IPR029068">
    <property type="entry name" value="Glyas_Bleomycin-R_OHBP_Dase"/>
</dbReference>
<dbReference type="CDD" id="cd06587">
    <property type="entry name" value="VOC"/>
    <property type="match status" value="1"/>
</dbReference>
<comment type="caution">
    <text evidence="2">The sequence shown here is derived from an EMBL/GenBank/DDBJ whole genome shotgun (WGS) entry which is preliminary data.</text>
</comment>
<reference evidence="2 3" key="1">
    <citation type="journal article" date="2015" name="Stand. Genomic Sci.">
        <title>Genomic Encyclopedia of Bacterial and Archaeal Type Strains, Phase III: the genomes of soil and plant-associated and newly described type strains.</title>
        <authorList>
            <person name="Whitman W.B."/>
            <person name="Woyke T."/>
            <person name="Klenk H.P."/>
            <person name="Zhou Y."/>
            <person name="Lilburn T.G."/>
            <person name="Beck B.J."/>
            <person name="De Vos P."/>
            <person name="Vandamme P."/>
            <person name="Eisen J.A."/>
            <person name="Garrity G."/>
            <person name="Hugenholtz P."/>
            <person name="Kyrpides N.C."/>
        </authorList>
    </citation>
    <scope>NUCLEOTIDE SEQUENCE [LARGE SCALE GENOMIC DNA]</scope>
    <source>
        <strain evidence="2 3">VKM Ac-2538</strain>
    </source>
</reference>
<accession>A0ABY2BUT0</accession>
<dbReference type="RefSeq" id="WP_132187233.1">
    <property type="nucleotide sequence ID" value="NZ_SLWM01000001.1"/>
</dbReference>